<name>A0A285PKK1_WEIVI</name>
<dbReference type="EMBL" id="UHIV01000001">
    <property type="protein sequence ID" value="SUP52508.1"/>
    <property type="molecule type" value="Genomic_DNA"/>
</dbReference>
<evidence type="ECO:0000313" key="1">
    <source>
        <dbReference type="EMBL" id="SUP52508.1"/>
    </source>
</evidence>
<proteinExistence type="predicted"/>
<reference evidence="1 2" key="1">
    <citation type="submission" date="2018-06" db="EMBL/GenBank/DDBJ databases">
        <authorList>
            <consortium name="Pathogen Informatics"/>
            <person name="Doyle S."/>
        </authorList>
    </citation>
    <scope>NUCLEOTIDE SEQUENCE [LARGE SCALE GENOMIC DNA]</scope>
    <source>
        <strain evidence="1 2">NCTC13645</strain>
    </source>
</reference>
<dbReference type="STRING" id="1629.IV50_GL000657"/>
<accession>A0A285PKK1</accession>
<gene>
    <name evidence="1" type="ORF">NCTC13645_00400</name>
</gene>
<organism evidence="1 2">
    <name type="scientific">Weissella viridescens</name>
    <name type="common">Lactobacillus viridescens</name>
    <dbReference type="NCBI Taxonomy" id="1629"/>
    <lineage>
        <taxon>Bacteria</taxon>
        <taxon>Bacillati</taxon>
        <taxon>Bacillota</taxon>
        <taxon>Bacilli</taxon>
        <taxon>Lactobacillales</taxon>
        <taxon>Lactobacillaceae</taxon>
        <taxon>Weissella</taxon>
    </lineage>
</organism>
<dbReference type="Proteomes" id="UP000254621">
    <property type="component" value="Unassembled WGS sequence"/>
</dbReference>
<dbReference type="AlphaFoldDB" id="A0A285PKK1"/>
<evidence type="ECO:0000313" key="2">
    <source>
        <dbReference type="Proteomes" id="UP000254621"/>
    </source>
</evidence>
<protein>
    <submittedName>
        <fullName evidence="1">Uncharacterized protein</fullName>
    </submittedName>
</protein>
<sequence length="159" mass="18964">MRIMKRNQIYRVSEYELNQRLDELLNDVKVIEFYGKEIPDLDTFLKQCIQKFKLPVITPEEDEDEQFPNYNIPDPLHGLSYAMMDLSNISDFPQQPIVMVIHDEMKFLYAADYNDSGIVWNMFISSIFPYYDTDQEITKKVAQRPSDKNKRKFDLYLVD</sequence>